<dbReference type="EC" id="1.1.1.n12" evidence="4"/>
<dbReference type="AlphaFoldDB" id="A0A087U404"/>
<dbReference type="PRINTS" id="PR00080">
    <property type="entry name" value="SDRFAMILY"/>
</dbReference>
<dbReference type="InterPro" id="IPR020904">
    <property type="entry name" value="Sc_DH/Rdtase_CS"/>
</dbReference>
<comment type="catalytic activity">
    <reaction evidence="14">
        <text>17beta-estradiol + NAD(+) = estrone + NADH + H(+)</text>
        <dbReference type="Rhea" id="RHEA:24612"/>
        <dbReference type="ChEBI" id="CHEBI:15378"/>
        <dbReference type="ChEBI" id="CHEBI:16469"/>
        <dbReference type="ChEBI" id="CHEBI:17263"/>
        <dbReference type="ChEBI" id="CHEBI:57540"/>
        <dbReference type="ChEBI" id="CHEBI:57945"/>
        <dbReference type="EC" id="1.1.1.62"/>
    </reaction>
    <physiologicalReaction direction="left-to-right" evidence="14">
        <dbReference type="Rhea" id="RHEA:24613"/>
    </physiologicalReaction>
    <physiologicalReaction direction="right-to-left" evidence="14">
        <dbReference type="Rhea" id="RHEA:24614"/>
    </physiologicalReaction>
</comment>
<keyword evidence="6" id="KW-0597">Phosphoprotein</keyword>
<evidence type="ECO:0000259" key="26">
    <source>
        <dbReference type="SMART" id="SM00822"/>
    </source>
</evidence>
<evidence type="ECO:0000256" key="2">
    <source>
        <dbReference type="ARBA" id="ARBA00005194"/>
    </source>
</evidence>
<keyword evidence="8" id="KW-0560">Oxidoreductase</keyword>
<dbReference type="SUPFAM" id="SSF51735">
    <property type="entry name" value="NAD(P)-binding Rossmann-fold domains"/>
    <property type="match status" value="1"/>
</dbReference>
<protein>
    <recommendedName>
        <fullName evidence="20">(3R)-3-hydroxyacyl-CoA dehydrogenase</fullName>
        <ecNumber evidence="19">1.1.1.239</ecNumber>
        <ecNumber evidence="4">1.1.1.n12</ecNumber>
    </recommendedName>
    <alternativeName>
        <fullName evidence="22">17-beta-hydroxysteroid dehydrogenase 8</fullName>
    </alternativeName>
    <alternativeName>
        <fullName evidence="21">3-ketoacyl-[acyl-carrier-protein] reductase alpha subunit</fullName>
    </alternativeName>
    <alternativeName>
        <fullName evidence="24">3-oxoacyl-[acyl-carrier-protein] reductase</fullName>
    </alternativeName>
    <alternativeName>
        <fullName evidence="25">Estradiol 17-beta-dehydrogenase 8</fullName>
    </alternativeName>
    <alternativeName>
        <fullName evidence="23">Testosterone 17-beta-dehydrogenase 8</fullName>
    </alternativeName>
</protein>
<comment type="pathway">
    <text evidence="13">Steroid biosynthesis; estrogen biosynthesis.</text>
</comment>
<dbReference type="GO" id="GO:0006633">
    <property type="term" value="P:fatty acid biosynthetic process"/>
    <property type="evidence" value="ECO:0007669"/>
    <property type="project" value="UniProtKB-KW"/>
</dbReference>
<dbReference type="Pfam" id="PF13561">
    <property type="entry name" value="adh_short_C2"/>
    <property type="match status" value="1"/>
</dbReference>
<dbReference type="Proteomes" id="UP000054359">
    <property type="component" value="Unassembled WGS sequence"/>
</dbReference>
<evidence type="ECO:0000256" key="1">
    <source>
        <dbReference type="ARBA" id="ARBA00004305"/>
    </source>
</evidence>
<evidence type="ECO:0000256" key="19">
    <source>
        <dbReference type="ARBA" id="ARBA00066822"/>
    </source>
</evidence>
<name>A0A087U404_STEMI</name>
<evidence type="ECO:0000256" key="12">
    <source>
        <dbReference type="ARBA" id="ARBA00023160"/>
    </source>
</evidence>
<evidence type="ECO:0000256" key="13">
    <source>
        <dbReference type="ARBA" id="ARBA00037929"/>
    </source>
</evidence>
<feature type="non-terminal residue" evidence="27">
    <location>
        <position position="249"/>
    </location>
</feature>
<comment type="catalytic activity">
    <reaction evidence="15">
        <text>testosterone + NAD(+) = androst-4-ene-3,17-dione + NADH + H(+)</text>
        <dbReference type="Rhea" id="RHEA:14929"/>
        <dbReference type="ChEBI" id="CHEBI:15378"/>
        <dbReference type="ChEBI" id="CHEBI:16422"/>
        <dbReference type="ChEBI" id="CHEBI:17347"/>
        <dbReference type="ChEBI" id="CHEBI:57540"/>
        <dbReference type="ChEBI" id="CHEBI:57945"/>
        <dbReference type="EC" id="1.1.1.239"/>
    </reaction>
    <physiologicalReaction direction="left-to-right" evidence="15">
        <dbReference type="Rhea" id="RHEA:14930"/>
    </physiologicalReaction>
</comment>
<dbReference type="GO" id="GO:0008210">
    <property type="term" value="P:estrogen metabolic process"/>
    <property type="evidence" value="ECO:0007669"/>
    <property type="project" value="UniProtKB-ARBA"/>
</dbReference>
<evidence type="ECO:0000256" key="4">
    <source>
        <dbReference type="ARBA" id="ARBA00012456"/>
    </source>
</evidence>
<dbReference type="EMBL" id="KK118047">
    <property type="protein sequence ID" value="KFM72093.1"/>
    <property type="molecule type" value="Genomic_DNA"/>
</dbReference>
<evidence type="ECO:0000256" key="16">
    <source>
        <dbReference type="ARBA" id="ARBA00050435"/>
    </source>
</evidence>
<dbReference type="GO" id="GO:0004303">
    <property type="term" value="F:estradiol 17-beta-dehydrogenase [NAD(P)+] activity"/>
    <property type="evidence" value="ECO:0007669"/>
    <property type="project" value="UniProtKB-EC"/>
</dbReference>
<evidence type="ECO:0000256" key="25">
    <source>
        <dbReference type="ARBA" id="ARBA00083258"/>
    </source>
</evidence>
<evidence type="ECO:0000256" key="5">
    <source>
        <dbReference type="ARBA" id="ARBA00022516"/>
    </source>
</evidence>
<comment type="subunit">
    <text evidence="18">Heterotetramer with CBR4; contains two molecules of HSD17B8 and CBR4.</text>
</comment>
<evidence type="ECO:0000256" key="21">
    <source>
        <dbReference type="ARBA" id="ARBA00077835"/>
    </source>
</evidence>
<evidence type="ECO:0000256" key="23">
    <source>
        <dbReference type="ARBA" id="ARBA00081936"/>
    </source>
</evidence>
<comment type="subcellular location">
    <subcellularLocation>
        <location evidence="1">Mitochondrion matrix</location>
    </subcellularLocation>
</comment>
<evidence type="ECO:0000313" key="28">
    <source>
        <dbReference type="Proteomes" id="UP000054359"/>
    </source>
</evidence>
<dbReference type="CDD" id="cd05333">
    <property type="entry name" value="BKR_SDR_c"/>
    <property type="match status" value="1"/>
</dbReference>
<comment type="similarity">
    <text evidence="3">Belongs to the short-chain dehydrogenases/reductases (SDR) family.</text>
</comment>
<dbReference type="OrthoDB" id="8123394at2759"/>
<dbReference type="PANTHER" id="PTHR42760:SF83">
    <property type="entry name" value="(3R)-3-HYDROXYACYL-COA DEHYDROGENASE"/>
    <property type="match status" value="1"/>
</dbReference>
<keyword evidence="12" id="KW-0275">Fatty acid biosynthesis</keyword>
<evidence type="ECO:0000256" key="11">
    <source>
        <dbReference type="ARBA" id="ARBA00023128"/>
    </source>
</evidence>
<dbReference type="GO" id="GO:0048038">
    <property type="term" value="F:quinone binding"/>
    <property type="evidence" value="ECO:0007669"/>
    <property type="project" value="TreeGrafter"/>
</dbReference>
<feature type="domain" description="Ketoreductase" evidence="26">
    <location>
        <begin position="8"/>
        <end position="190"/>
    </location>
</feature>
<evidence type="ECO:0000256" key="24">
    <source>
        <dbReference type="ARBA" id="ARBA00083097"/>
    </source>
</evidence>
<dbReference type="PROSITE" id="PS00061">
    <property type="entry name" value="ADH_SHORT"/>
    <property type="match status" value="1"/>
</dbReference>
<evidence type="ECO:0000256" key="18">
    <source>
        <dbReference type="ARBA" id="ARBA00065174"/>
    </source>
</evidence>
<evidence type="ECO:0000256" key="6">
    <source>
        <dbReference type="ARBA" id="ARBA00022553"/>
    </source>
</evidence>
<dbReference type="OMA" id="LFGVQCD"/>
<proteinExistence type="inferred from homology"/>
<evidence type="ECO:0000256" key="20">
    <source>
        <dbReference type="ARBA" id="ARBA00070911"/>
    </source>
</evidence>
<evidence type="ECO:0000256" key="15">
    <source>
        <dbReference type="ARBA" id="ARBA00050232"/>
    </source>
</evidence>
<keyword evidence="5" id="KW-0444">Lipid biosynthesis</keyword>
<dbReference type="InterPro" id="IPR036291">
    <property type="entry name" value="NAD(P)-bd_dom_sf"/>
</dbReference>
<keyword evidence="10" id="KW-0443">Lipid metabolism</keyword>
<comment type="catalytic activity">
    <reaction evidence="17">
        <text>a (3R)-3-hydroxyacyl-CoA + NAD(+) = a 3-oxoacyl-CoA + NADH + H(+)</text>
        <dbReference type="Rhea" id="RHEA:32711"/>
        <dbReference type="ChEBI" id="CHEBI:15378"/>
        <dbReference type="ChEBI" id="CHEBI:57319"/>
        <dbReference type="ChEBI" id="CHEBI:57540"/>
        <dbReference type="ChEBI" id="CHEBI:57945"/>
        <dbReference type="ChEBI" id="CHEBI:90726"/>
        <dbReference type="EC" id="1.1.1.n12"/>
    </reaction>
    <physiologicalReaction direction="left-to-right" evidence="17">
        <dbReference type="Rhea" id="RHEA:32712"/>
    </physiologicalReaction>
</comment>
<dbReference type="SMART" id="SM00822">
    <property type="entry name" value="PKS_KR"/>
    <property type="match status" value="1"/>
</dbReference>
<evidence type="ECO:0000256" key="22">
    <source>
        <dbReference type="ARBA" id="ARBA00081419"/>
    </source>
</evidence>
<comment type="catalytic activity">
    <reaction evidence="16">
        <text>17beta-hydroxy-5alpha-androstan-3-one + NAD(+) = 5alpha-androstan-3,17-dione + NADH + H(+)</text>
        <dbReference type="Rhea" id="RHEA:41992"/>
        <dbReference type="ChEBI" id="CHEBI:15378"/>
        <dbReference type="ChEBI" id="CHEBI:15994"/>
        <dbReference type="ChEBI" id="CHEBI:16330"/>
        <dbReference type="ChEBI" id="CHEBI:57540"/>
        <dbReference type="ChEBI" id="CHEBI:57945"/>
    </reaction>
    <physiologicalReaction direction="left-to-right" evidence="16">
        <dbReference type="Rhea" id="RHEA:41993"/>
    </physiologicalReaction>
</comment>
<keyword evidence="7" id="KW-0276">Fatty acid metabolism</keyword>
<reference evidence="27 28" key="1">
    <citation type="submission" date="2013-11" db="EMBL/GenBank/DDBJ databases">
        <title>Genome sequencing of Stegodyphus mimosarum.</title>
        <authorList>
            <person name="Bechsgaard J."/>
        </authorList>
    </citation>
    <scope>NUCLEOTIDE SEQUENCE [LARGE SCALE GENOMIC DNA]</scope>
</reference>
<evidence type="ECO:0000256" key="9">
    <source>
        <dbReference type="ARBA" id="ARBA00023027"/>
    </source>
</evidence>
<dbReference type="PRINTS" id="PR00081">
    <property type="entry name" value="GDHRDH"/>
</dbReference>
<evidence type="ECO:0000256" key="17">
    <source>
        <dbReference type="ARBA" id="ARBA00052680"/>
    </source>
</evidence>
<keyword evidence="9" id="KW-0520">NAD</keyword>
<dbReference type="GO" id="GO:0005759">
    <property type="term" value="C:mitochondrial matrix"/>
    <property type="evidence" value="ECO:0007669"/>
    <property type="project" value="UniProtKB-SubCell"/>
</dbReference>
<evidence type="ECO:0000256" key="10">
    <source>
        <dbReference type="ARBA" id="ARBA00023098"/>
    </source>
</evidence>
<gene>
    <name evidence="27" type="ORF">X975_21006</name>
</gene>
<evidence type="ECO:0000313" key="27">
    <source>
        <dbReference type="EMBL" id="KFM72093.1"/>
    </source>
</evidence>
<evidence type="ECO:0000256" key="3">
    <source>
        <dbReference type="ARBA" id="ARBA00006484"/>
    </source>
</evidence>
<accession>A0A087U404</accession>
<dbReference type="Gene3D" id="3.40.50.720">
    <property type="entry name" value="NAD(P)-binding Rossmann-like Domain"/>
    <property type="match status" value="1"/>
</dbReference>
<dbReference type="NCBIfam" id="NF009466">
    <property type="entry name" value="PRK12826.1-2"/>
    <property type="match status" value="1"/>
</dbReference>
<dbReference type="GO" id="GO:0047035">
    <property type="term" value="F:testosterone dehydrogenase (NAD+) activity"/>
    <property type="evidence" value="ECO:0007669"/>
    <property type="project" value="UniProtKB-EC"/>
</dbReference>
<dbReference type="InterPro" id="IPR002347">
    <property type="entry name" value="SDR_fam"/>
</dbReference>
<evidence type="ECO:0000256" key="8">
    <source>
        <dbReference type="ARBA" id="ARBA00023002"/>
    </source>
</evidence>
<dbReference type="EC" id="1.1.1.239" evidence="19"/>
<comment type="pathway">
    <text evidence="2">Lipid metabolism; fatty acid biosynthesis.</text>
</comment>
<dbReference type="InterPro" id="IPR057326">
    <property type="entry name" value="KR_dom"/>
</dbReference>
<sequence>MACLLQGRIALITGGGSGIGRAVCLSFAKEGAIVISTDINEDAIKETVRSLPDAGKHFAEAVDVSDSESVTNLMAKIKRNSLFPNTLVNCAGITRDTLMLDMTEAMFDDVIKVNLKGTYLMTQAFSKLMIEAKVDDGAIVNISSISGKIGNFGQCNYAASKTGVEGFTKTVARELAKYNIRCNAVMPGFIDTPMVKSVPDKVMDRIKKEIPLKRLGTPEEIADVCVFLASRRSSYITGGIIQVSGGLHM</sequence>
<dbReference type="PANTHER" id="PTHR42760">
    <property type="entry name" value="SHORT-CHAIN DEHYDROGENASES/REDUCTASES FAMILY MEMBER"/>
    <property type="match status" value="1"/>
</dbReference>
<keyword evidence="28" id="KW-1185">Reference proteome</keyword>
<evidence type="ECO:0000256" key="14">
    <source>
        <dbReference type="ARBA" id="ARBA00049069"/>
    </source>
</evidence>
<evidence type="ECO:0000256" key="7">
    <source>
        <dbReference type="ARBA" id="ARBA00022832"/>
    </source>
</evidence>
<organism evidence="27 28">
    <name type="scientific">Stegodyphus mimosarum</name>
    <name type="common">African social velvet spider</name>
    <dbReference type="NCBI Taxonomy" id="407821"/>
    <lineage>
        <taxon>Eukaryota</taxon>
        <taxon>Metazoa</taxon>
        <taxon>Ecdysozoa</taxon>
        <taxon>Arthropoda</taxon>
        <taxon>Chelicerata</taxon>
        <taxon>Arachnida</taxon>
        <taxon>Araneae</taxon>
        <taxon>Araneomorphae</taxon>
        <taxon>Entelegynae</taxon>
        <taxon>Eresoidea</taxon>
        <taxon>Eresidae</taxon>
        <taxon>Stegodyphus</taxon>
    </lineage>
</organism>
<keyword evidence="11" id="KW-0496">Mitochondrion</keyword>
<dbReference type="FunFam" id="3.40.50.720:FF:000231">
    <property type="entry name" value="Estradiol 17-beta-dehydrogenase 8"/>
    <property type="match status" value="1"/>
</dbReference>
<dbReference type="STRING" id="407821.A0A087U404"/>